<dbReference type="GO" id="GO:0005778">
    <property type="term" value="C:peroxisomal membrane"/>
    <property type="evidence" value="ECO:0007669"/>
    <property type="project" value="TreeGrafter"/>
</dbReference>
<feature type="compositionally biased region" description="Low complexity" evidence="9">
    <location>
        <begin position="116"/>
        <end position="125"/>
    </location>
</feature>
<dbReference type="EMBL" id="CCBN010000005">
    <property type="protein sequence ID" value="CDO53690.1"/>
    <property type="molecule type" value="Genomic_DNA"/>
</dbReference>
<dbReference type="Gene3D" id="1.25.40.10">
    <property type="entry name" value="Tetratricopeptide repeat domain"/>
    <property type="match status" value="1"/>
</dbReference>
<evidence type="ECO:0000313" key="10">
    <source>
        <dbReference type="EMBL" id="CDO53690.1"/>
    </source>
</evidence>
<evidence type="ECO:0000256" key="8">
    <source>
        <dbReference type="PROSITE-ProRule" id="PRU00339"/>
    </source>
</evidence>
<dbReference type="AlphaFoldDB" id="A0A0J9X8X4"/>
<feature type="region of interest" description="Disordered" evidence="9">
    <location>
        <begin position="101"/>
        <end position="131"/>
    </location>
</feature>
<keyword evidence="7" id="KW-0576">Peroxisome</keyword>
<name>A0A0J9X8X4_GEOCN</name>
<evidence type="ECO:0000313" key="11">
    <source>
        <dbReference type="Proteomes" id="UP000242525"/>
    </source>
</evidence>
<evidence type="ECO:0000256" key="3">
    <source>
        <dbReference type="ARBA" id="ARBA00005348"/>
    </source>
</evidence>
<feature type="region of interest" description="Disordered" evidence="9">
    <location>
        <begin position="200"/>
        <end position="222"/>
    </location>
</feature>
<evidence type="ECO:0000256" key="4">
    <source>
        <dbReference type="ARBA" id="ARBA00022490"/>
    </source>
</evidence>
<dbReference type="Proteomes" id="UP000242525">
    <property type="component" value="Unassembled WGS sequence"/>
</dbReference>
<feature type="repeat" description="TPR" evidence="8">
    <location>
        <begin position="470"/>
        <end position="503"/>
    </location>
</feature>
<organism evidence="10 11">
    <name type="scientific">Geotrichum candidum</name>
    <name type="common">Oospora lactis</name>
    <name type="synonym">Dipodascus geotrichum</name>
    <dbReference type="NCBI Taxonomy" id="1173061"/>
    <lineage>
        <taxon>Eukaryota</taxon>
        <taxon>Fungi</taxon>
        <taxon>Dikarya</taxon>
        <taxon>Ascomycota</taxon>
        <taxon>Saccharomycotina</taxon>
        <taxon>Dipodascomycetes</taxon>
        <taxon>Dipodascales</taxon>
        <taxon>Dipodascaceae</taxon>
        <taxon>Geotrichum</taxon>
    </lineage>
</organism>
<evidence type="ECO:0000256" key="5">
    <source>
        <dbReference type="ARBA" id="ARBA00022737"/>
    </source>
</evidence>
<accession>A0A0J9X8X4</accession>
<dbReference type="SUPFAM" id="SSF48452">
    <property type="entry name" value="TPR-like"/>
    <property type="match status" value="1"/>
</dbReference>
<evidence type="ECO:0000256" key="6">
    <source>
        <dbReference type="ARBA" id="ARBA00022803"/>
    </source>
</evidence>
<keyword evidence="6 8" id="KW-0802">TPR repeat</keyword>
<keyword evidence="4" id="KW-0963">Cytoplasm</keyword>
<comment type="subcellular location">
    <subcellularLocation>
        <location evidence="2">Cytoplasm</location>
    </subcellularLocation>
    <subcellularLocation>
        <location evidence="1">Peroxisome</location>
    </subcellularLocation>
</comment>
<dbReference type="PANTHER" id="PTHR10130:SF0">
    <property type="entry name" value="GH08708P"/>
    <property type="match status" value="1"/>
</dbReference>
<protein>
    <submittedName>
        <fullName evidence="10">Similar to Saccharomyces cerevisiae YDR244W PEX5 Peroxisomal membrane signal receptor for the C-terminal tripeptide signal sequence (PTS1) of peroxisomal matrix proteins</fullName>
    </submittedName>
</protein>
<feature type="compositionally biased region" description="Low complexity" evidence="9">
    <location>
        <begin position="209"/>
        <end position="222"/>
    </location>
</feature>
<dbReference type="InterPro" id="IPR024111">
    <property type="entry name" value="PEX5/PEX5L"/>
</dbReference>
<dbReference type="InterPro" id="IPR019734">
    <property type="entry name" value="TPR_rpt"/>
</dbReference>
<feature type="compositionally biased region" description="Polar residues" evidence="9">
    <location>
        <begin position="1"/>
        <end position="22"/>
    </location>
</feature>
<evidence type="ECO:0000256" key="2">
    <source>
        <dbReference type="ARBA" id="ARBA00004496"/>
    </source>
</evidence>
<evidence type="ECO:0000256" key="9">
    <source>
        <dbReference type="SAM" id="MobiDB-lite"/>
    </source>
</evidence>
<dbReference type="GO" id="GO:0005052">
    <property type="term" value="F:peroxisome matrix targeting signal-1 binding"/>
    <property type="evidence" value="ECO:0007669"/>
    <property type="project" value="TreeGrafter"/>
</dbReference>
<keyword evidence="10" id="KW-0675">Receptor</keyword>
<dbReference type="SMART" id="SM00028">
    <property type="entry name" value="TPR"/>
    <property type="match status" value="4"/>
</dbReference>
<feature type="compositionally biased region" description="Polar residues" evidence="9">
    <location>
        <begin position="101"/>
        <end position="115"/>
    </location>
</feature>
<dbReference type="GO" id="GO:0005829">
    <property type="term" value="C:cytosol"/>
    <property type="evidence" value="ECO:0007669"/>
    <property type="project" value="TreeGrafter"/>
</dbReference>
<evidence type="ECO:0000256" key="1">
    <source>
        <dbReference type="ARBA" id="ARBA00004275"/>
    </source>
</evidence>
<dbReference type="GO" id="GO:0016560">
    <property type="term" value="P:protein import into peroxisome matrix, docking"/>
    <property type="evidence" value="ECO:0007669"/>
    <property type="project" value="TreeGrafter"/>
</dbReference>
<dbReference type="InterPro" id="IPR011990">
    <property type="entry name" value="TPR-like_helical_dom_sf"/>
</dbReference>
<dbReference type="OrthoDB" id="10006023at2759"/>
<reference evidence="10" key="1">
    <citation type="submission" date="2014-03" db="EMBL/GenBank/DDBJ databases">
        <authorList>
            <person name="Casaregola S."/>
        </authorList>
    </citation>
    <scope>NUCLEOTIDE SEQUENCE [LARGE SCALE GENOMIC DNA]</scope>
    <source>
        <strain evidence="10">CLIB 918</strain>
    </source>
</reference>
<feature type="repeat" description="TPR" evidence="8">
    <location>
        <begin position="436"/>
        <end position="469"/>
    </location>
</feature>
<comment type="caution">
    <text evidence="10">The sequence shown here is derived from an EMBL/GenBank/DDBJ whole genome shotgun (WGS) entry which is preliminary data.</text>
</comment>
<sequence>MSFMNSGSECSTSRNPIAQFTKHTTEDRSLQHERFAQQGPAAAGMRAANQPMAAGDQQMMNKFMAGEAAGASPAAGAFAFDQMRHELGNVQQRTPVQNQWAADFSGPSSSTASPMPQQQHQHAPQGNVGDARWSTEFGAQQHQPAVQQQQQPFYGGMGYMPQMSQIHTPMAMTSATQQPGKIVELDNQHWEEQFKQIEQDAKAKEAETATKTGEPVVAEEAPVTAAEEAAMDSTFEHIFETLKTSVLDQADDWATADPEGTAWDRDFNQYTTSRPDFGAYQFEENNKFMNETDPFQIGVQLMESGGNLGDAALAFEAAVQRDNGHIEAWSRLGAVQAQNERESAAVSALEKCIELDPGNLSALMNLSVSYTNEGYENAAYSTLEKWISTKYPQIVEQARAEDPKLGGARSYELHARVTELFIRAAQLSPDGANMDASVQDGLGILFYGNDEYSKAIDCFKAALAVRPNDALLWNRLGATLANSNRSEESIEAYSRALELRPLFVRARYNLGVACINIGCYHEAAQHLLSALSLHQKEAGGADGPAQLAEKSSNLLSTLKRVFLAMDRRDLYEKVNTGINLDSFRSEFDF</sequence>
<dbReference type="PANTHER" id="PTHR10130">
    <property type="entry name" value="PEROXISOMAL TARGETING SIGNAL 1 RECEPTOR PEX5"/>
    <property type="match status" value="1"/>
</dbReference>
<feature type="repeat" description="TPR" evidence="8">
    <location>
        <begin position="326"/>
        <end position="359"/>
    </location>
</feature>
<dbReference type="PROSITE" id="PS50005">
    <property type="entry name" value="TPR"/>
    <property type="match status" value="3"/>
</dbReference>
<evidence type="ECO:0000256" key="7">
    <source>
        <dbReference type="ARBA" id="ARBA00023140"/>
    </source>
</evidence>
<feature type="region of interest" description="Disordered" evidence="9">
    <location>
        <begin position="1"/>
        <end position="30"/>
    </location>
</feature>
<comment type="similarity">
    <text evidence="3">Belongs to the peroxisomal targeting signal receptor family.</text>
</comment>
<dbReference type="Pfam" id="PF13432">
    <property type="entry name" value="TPR_16"/>
    <property type="match status" value="1"/>
</dbReference>
<proteinExistence type="inferred from homology"/>
<gene>
    <name evidence="10" type="ORF">BN980_GECA05s05576g</name>
</gene>
<dbReference type="Pfam" id="PF13181">
    <property type="entry name" value="TPR_8"/>
    <property type="match status" value="1"/>
</dbReference>
<keyword evidence="5" id="KW-0677">Repeat</keyword>
<keyword evidence="11" id="KW-1185">Reference proteome</keyword>
<dbReference type="STRING" id="1173061.A0A0J9X8X4"/>